<dbReference type="AlphaFoldDB" id="A0A315WSH5"/>
<proteinExistence type="predicted"/>
<dbReference type="EMBL" id="NHOQ01000190">
    <property type="protein sequence ID" value="PWA32345.1"/>
    <property type="molecule type" value="Genomic_DNA"/>
</dbReference>
<feature type="compositionally biased region" description="Basic and acidic residues" evidence="1">
    <location>
        <begin position="157"/>
        <end position="172"/>
    </location>
</feature>
<name>A0A315WSH5_GAMAF</name>
<sequence length="186" mass="20271">MNWIVFQFEVQTLVGTLGCSASRQGTWSEFLGRRTKGRSAGRKNFLPVTCFNLPINSDQLHCPCWRKVSPQHDAATTMFHCVRFRRPVLAALPPVYLTPACPRAKVTGALAPVQMALLTGITHSANQTIRDGPCQPRAPSLSPVLVAADARCAYVRPEPDKKGVGGGGREKPNLLTSQKHPSSKLQ</sequence>
<protein>
    <submittedName>
        <fullName evidence="2">Uncharacterized protein</fullName>
    </submittedName>
</protein>
<evidence type="ECO:0000313" key="3">
    <source>
        <dbReference type="Proteomes" id="UP000250572"/>
    </source>
</evidence>
<evidence type="ECO:0000256" key="1">
    <source>
        <dbReference type="SAM" id="MobiDB-lite"/>
    </source>
</evidence>
<feature type="compositionally biased region" description="Polar residues" evidence="1">
    <location>
        <begin position="174"/>
        <end position="186"/>
    </location>
</feature>
<comment type="caution">
    <text evidence="2">The sequence shown here is derived from an EMBL/GenBank/DDBJ whole genome shotgun (WGS) entry which is preliminary data.</text>
</comment>
<evidence type="ECO:0000313" key="2">
    <source>
        <dbReference type="EMBL" id="PWA32345.1"/>
    </source>
</evidence>
<gene>
    <name evidence="2" type="ORF">CCH79_00012063</name>
</gene>
<dbReference type="Proteomes" id="UP000250572">
    <property type="component" value="Unassembled WGS sequence"/>
</dbReference>
<accession>A0A315WSH5</accession>
<feature type="region of interest" description="Disordered" evidence="1">
    <location>
        <begin position="157"/>
        <end position="186"/>
    </location>
</feature>
<organism evidence="2 3">
    <name type="scientific">Gambusia affinis</name>
    <name type="common">Western mosquitofish</name>
    <name type="synonym">Heterandria affinis</name>
    <dbReference type="NCBI Taxonomy" id="33528"/>
    <lineage>
        <taxon>Eukaryota</taxon>
        <taxon>Metazoa</taxon>
        <taxon>Chordata</taxon>
        <taxon>Craniata</taxon>
        <taxon>Vertebrata</taxon>
        <taxon>Euteleostomi</taxon>
        <taxon>Actinopterygii</taxon>
        <taxon>Neopterygii</taxon>
        <taxon>Teleostei</taxon>
        <taxon>Neoteleostei</taxon>
        <taxon>Acanthomorphata</taxon>
        <taxon>Ovalentaria</taxon>
        <taxon>Atherinomorphae</taxon>
        <taxon>Cyprinodontiformes</taxon>
        <taxon>Poeciliidae</taxon>
        <taxon>Poeciliinae</taxon>
        <taxon>Gambusia</taxon>
    </lineage>
</organism>
<keyword evidence="3" id="KW-1185">Reference proteome</keyword>
<reference evidence="2 3" key="1">
    <citation type="journal article" date="2018" name="G3 (Bethesda)">
        <title>A High-Quality Reference Genome for the Invasive Mosquitofish Gambusia affinis Using a Chicago Library.</title>
        <authorList>
            <person name="Hoffberg S.L."/>
            <person name="Troendle N.J."/>
            <person name="Glenn T.C."/>
            <person name="Mahmud O."/>
            <person name="Louha S."/>
            <person name="Chalopin D."/>
            <person name="Bennetzen J.L."/>
            <person name="Mauricio R."/>
        </authorList>
    </citation>
    <scope>NUCLEOTIDE SEQUENCE [LARGE SCALE GENOMIC DNA]</scope>
    <source>
        <strain evidence="2">NE01/NJP1002.9</strain>
        <tissue evidence="2">Muscle</tissue>
    </source>
</reference>